<dbReference type="PROSITE" id="PS00018">
    <property type="entry name" value="EF_HAND_1"/>
    <property type="match status" value="2"/>
</dbReference>
<organism evidence="3 4">
    <name type="scientific">Oesophagostomum dentatum</name>
    <name type="common">Nodular worm</name>
    <dbReference type="NCBI Taxonomy" id="61180"/>
    <lineage>
        <taxon>Eukaryota</taxon>
        <taxon>Metazoa</taxon>
        <taxon>Ecdysozoa</taxon>
        <taxon>Nematoda</taxon>
        <taxon>Chromadorea</taxon>
        <taxon>Rhabditida</taxon>
        <taxon>Rhabditina</taxon>
        <taxon>Rhabditomorpha</taxon>
        <taxon>Strongyloidea</taxon>
        <taxon>Strongylidae</taxon>
        <taxon>Oesophagostomum</taxon>
    </lineage>
</organism>
<protein>
    <recommendedName>
        <fullName evidence="2">EF-hand domain-containing protein</fullName>
    </recommendedName>
</protein>
<keyword evidence="1" id="KW-0106">Calcium</keyword>
<dbReference type="SUPFAM" id="SSF47473">
    <property type="entry name" value="EF-hand"/>
    <property type="match status" value="1"/>
</dbReference>
<gene>
    <name evidence="3" type="ORF">OESDEN_25500</name>
</gene>
<accession>A0A0B1RQH8</accession>
<evidence type="ECO:0000313" key="4">
    <source>
        <dbReference type="Proteomes" id="UP000053660"/>
    </source>
</evidence>
<reference evidence="3 4" key="1">
    <citation type="submission" date="2014-03" db="EMBL/GenBank/DDBJ databases">
        <title>Draft genome of the hookworm Oesophagostomum dentatum.</title>
        <authorList>
            <person name="Mitreva M."/>
        </authorList>
    </citation>
    <scope>NUCLEOTIDE SEQUENCE [LARGE SCALE GENOMIC DNA]</scope>
    <source>
        <strain evidence="3 4">OD-Hann</strain>
    </source>
</reference>
<proteinExistence type="predicted"/>
<dbReference type="OrthoDB" id="1902587at2759"/>
<sequence>MKEFGKTWKNEDIDNVTAVKYYIKYFDVNGDDVVDEKEFIRVMDRDEAAIKLSKSKAKGRKRDPGVAWILDFDNDGIVSYKEIDNAPELLEKGPTRLPVFKDEL</sequence>
<dbReference type="Proteomes" id="UP000053660">
    <property type="component" value="Unassembled WGS sequence"/>
</dbReference>
<keyword evidence="4" id="KW-1185">Reference proteome</keyword>
<dbReference type="PROSITE" id="PS50222">
    <property type="entry name" value="EF_HAND_2"/>
    <property type="match status" value="1"/>
</dbReference>
<dbReference type="Gene3D" id="1.10.238.10">
    <property type="entry name" value="EF-hand"/>
    <property type="match status" value="1"/>
</dbReference>
<dbReference type="InterPro" id="IPR002048">
    <property type="entry name" value="EF_hand_dom"/>
</dbReference>
<feature type="domain" description="EF-hand" evidence="2">
    <location>
        <begin position="14"/>
        <end position="49"/>
    </location>
</feature>
<name>A0A0B1RQH8_OESDE</name>
<dbReference type="InterPro" id="IPR018247">
    <property type="entry name" value="EF_Hand_1_Ca_BS"/>
</dbReference>
<dbReference type="AlphaFoldDB" id="A0A0B1RQH8"/>
<dbReference type="InterPro" id="IPR011992">
    <property type="entry name" value="EF-hand-dom_pair"/>
</dbReference>
<evidence type="ECO:0000259" key="2">
    <source>
        <dbReference type="PROSITE" id="PS50222"/>
    </source>
</evidence>
<evidence type="ECO:0000313" key="3">
    <source>
        <dbReference type="EMBL" id="KHJ74884.1"/>
    </source>
</evidence>
<evidence type="ECO:0000256" key="1">
    <source>
        <dbReference type="ARBA" id="ARBA00022837"/>
    </source>
</evidence>
<dbReference type="GO" id="GO:0005509">
    <property type="term" value="F:calcium ion binding"/>
    <property type="evidence" value="ECO:0007669"/>
    <property type="project" value="InterPro"/>
</dbReference>
<dbReference type="EMBL" id="KN613290">
    <property type="protein sequence ID" value="KHJ74884.1"/>
    <property type="molecule type" value="Genomic_DNA"/>
</dbReference>